<dbReference type="NCBIfam" id="TIGR01466">
    <property type="entry name" value="cobJ_cbiH"/>
    <property type="match status" value="1"/>
</dbReference>
<feature type="compositionally biased region" description="Low complexity" evidence="10">
    <location>
        <begin position="277"/>
        <end position="287"/>
    </location>
</feature>
<dbReference type="InterPro" id="IPR014776">
    <property type="entry name" value="4pyrrole_Mease_sub2"/>
</dbReference>
<dbReference type="PANTHER" id="PTHR47036">
    <property type="entry name" value="COBALT-FACTOR III C(17)-METHYLTRANSFERASE-RELATED"/>
    <property type="match status" value="1"/>
</dbReference>
<dbReference type="PANTHER" id="PTHR47036:SF1">
    <property type="entry name" value="COBALT-FACTOR III C(17)-METHYLTRANSFERASE-RELATED"/>
    <property type="match status" value="1"/>
</dbReference>
<feature type="compositionally biased region" description="Low complexity" evidence="10">
    <location>
        <begin position="361"/>
        <end position="372"/>
    </location>
</feature>
<feature type="compositionally biased region" description="Acidic residues" evidence="10">
    <location>
        <begin position="295"/>
        <end position="305"/>
    </location>
</feature>
<evidence type="ECO:0000259" key="11">
    <source>
        <dbReference type="Pfam" id="PF00590"/>
    </source>
</evidence>
<keyword evidence="5 13" id="KW-0808">Transferase</keyword>
<evidence type="ECO:0000256" key="4">
    <source>
        <dbReference type="ARBA" id="ARBA00022603"/>
    </source>
</evidence>
<dbReference type="UniPathway" id="UPA00148"/>
<evidence type="ECO:0000259" key="12">
    <source>
        <dbReference type="Pfam" id="PF01077"/>
    </source>
</evidence>
<name>H6NGJ9_9BACL</name>
<feature type="domain" description="Nitrite/sulphite reductase 4Fe-4S" evidence="12">
    <location>
        <begin position="559"/>
        <end position="673"/>
    </location>
</feature>
<dbReference type="InterPro" id="IPR051810">
    <property type="entry name" value="Precorrin_MeTrfase"/>
</dbReference>
<dbReference type="SUPFAM" id="SSF53790">
    <property type="entry name" value="Tetrapyrrole methylase"/>
    <property type="match status" value="1"/>
</dbReference>
<dbReference type="AlphaFoldDB" id="H6NGJ9"/>
<dbReference type="InterPro" id="IPR035996">
    <property type="entry name" value="4pyrrol_Methylase_sf"/>
</dbReference>
<keyword evidence="9" id="KW-0411">Iron-sulfur</keyword>
<evidence type="ECO:0000313" key="13">
    <source>
        <dbReference type="EMBL" id="AFC33081.1"/>
    </source>
</evidence>
<dbReference type="InterPro" id="IPR006067">
    <property type="entry name" value="NO2/SO3_Rdtase_4Fe4S_dom"/>
</dbReference>
<protein>
    <submittedName>
        <fullName evidence="13">Precorrin-3B C-methyltransferase</fullName>
    </submittedName>
</protein>
<dbReference type="InterPro" id="IPR014777">
    <property type="entry name" value="4pyrrole_Mease_sub1"/>
</dbReference>
<dbReference type="GO" id="GO:0009236">
    <property type="term" value="P:cobalamin biosynthetic process"/>
    <property type="evidence" value="ECO:0007669"/>
    <property type="project" value="UniProtKB-UniPathway"/>
</dbReference>
<dbReference type="InterPro" id="IPR000878">
    <property type="entry name" value="4pyrrol_Mease"/>
</dbReference>
<evidence type="ECO:0000256" key="2">
    <source>
        <dbReference type="ARBA" id="ARBA00022485"/>
    </source>
</evidence>
<dbReference type="Gene3D" id="3.30.950.10">
    <property type="entry name" value="Methyltransferase, Cobalt-precorrin-4 Transmethylase, Domain 2"/>
    <property type="match status" value="1"/>
</dbReference>
<feature type="compositionally biased region" description="Acidic residues" evidence="10">
    <location>
        <begin position="350"/>
        <end position="360"/>
    </location>
</feature>
<keyword evidence="4 13" id="KW-0489">Methyltransferase</keyword>
<dbReference type="GO" id="GO:0008168">
    <property type="term" value="F:methyltransferase activity"/>
    <property type="evidence" value="ECO:0007669"/>
    <property type="project" value="UniProtKB-KW"/>
</dbReference>
<evidence type="ECO:0000256" key="10">
    <source>
        <dbReference type="SAM" id="MobiDB-lite"/>
    </source>
</evidence>
<dbReference type="GO" id="GO:0032259">
    <property type="term" value="P:methylation"/>
    <property type="evidence" value="ECO:0007669"/>
    <property type="project" value="UniProtKB-KW"/>
</dbReference>
<evidence type="ECO:0000256" key="1">
    <source>
        <dbReference type="ARBA" id="ARBA00004953"/>
    </source>
</evidence>
<organism evidence="13 14">
    <name type="scientific">Paenibacillus mucilaginosus 3016</name>
    <dbReference type="NCBI Taxonomy" id="1116391"/>
    <lineage>
        <taxon>Bacteria</taxon>
        <taxon>Bacillati</taxon>
        <taxon>Bacillota</taxon>
        <taxon>Bacilli</taxon>
        <taxon>Bacillales</taxon>
        <taxon>Paenibacillaceae</taxon>
        <taxon>Paenibacillus</taxon>
    </lineage>
</organism>
<dbReference type="EMBL" id="CP003235">
    <property type="protein sequence ID" value="AFC33081.1"/>
    <property type="molecule type" value="Genomic_DNA"/>
</dbReference>
<feature type="compositionally biased region" description="Acidic residues" evidence="10">
    <location>
        <begin position="323"/>
        <end position="333"/>
    </location>
</feature>
<keyword evidence="2" id="KW-0004">4Fe-4S</keyword>
<reference evidence="13 14" key="1">
    <citation type="journal article" date="2012" name="J. Bacteriol.">
        <title>Complete Genome Sequence of Paenibacillus mucilaginosus 3016, a Bacterium Functional as Microbial Fertilizer.</title>
        <authorList>
            <person name="Ma M."/>
            <person name="Wang Z."/>
            <person name="Li L."/>
            <person name="Jiang X."/>
            <person name="Guan D."/>
            <person name="Cao F."/>
            <person name="Chen H."/>
            <person name="Wang X."/>
            <person name="Shen D."/>
            <person name="Du B."/>
            <person name="Li J."/>
        </authorList>
    </citation>
    <scope>NUCLEOTIDE SEQUENCE [LARGE SCALE GENOMIC DNA]</scope>
    <source>
        <strain evidence="13 14">3016</strain>
    </source>
</reference>
<dbReference type="Proteomes" id="UP000007523">
    <property type="component" value="Chromosome"/>
</dbReference>
<comment type="pathway">
    <text evidence="1">Cofactor biosynthesis; adenosylcobalamin biosynthesis.</text>
</comment>
<evidence type="ECO:0000256" key="9">
    <source>
        <dbReference type="ARBA" id="ARBA00023014"/>
    </source>
</evidence>
<keyword evidence="6" id="KW-0949">S-adenosyl-L-methionine</keyword>
<accession>H6NGJ9</accession>
<dbReference type="GO" id="GO:0016491">
    <property type="term" value="F:oxidoreductase activity"/>
    <property type="evidence" value="ECO:0007669"/>
    <property type="project" value="InterPro"/>
</dbReference>
<dbReference type="SUPFAM" id="SSF56014">
    <property type="entry name" value="Nitrite and sulphite reductase 4Fe-4S domain-like"/>
    <property type="match status" value="1"/>
</dbReference>
<dbReference type="InterPro" id="IPR006066">
    <property type="entry name" value="NO2/SO3_Rdtase_FeS/sirohaem_BS"/>
</dbReference>
<keyword evidence="3" id="KW-0169">Cobalamin biosynthesis</keyword>
<dbReference type="Gene3D" id="3.30.413.10">
    <property type="entry name" value="Sulfite Reductase Hemoprotein, domain 1"/>
    <property type="match status" value="1"/>
</dbReference>
<dbReference type="CDD" id="cd11646">
    <property type="entry name" value="Precorrin_3B_C17_MT"/>
    <property type="match status" value="1"/>
</dbReference>
<evidence type="ECO:0000256" key="3">
    <source>
        <dbReference type="ARBA" id="ARBA00022573"/>
    </source>
</evidence>
<proteinExistence type="predicted"/>
<evidence type="ECO:0000256" key="7">
    <source>
        <dbReference type="ARBA" id="ARBA00022723"/>
    </source>
</evidence>
<keyword evidence="7" id="KW-0479">Metal-binding</keyword>
<dbReference type="PROSITE" id="PS00365">
    <property type="entry name" value="NIR_SIR"/>
    <property type="match status" value="1"/>
</dbReference>
<dbReference type="GO" id="GO:0020037">
    <property type="term" value="F:heme binding"/>
    <property type="evidence" value="ECO:0007669"/>
    <property type="project" value="InterPro"/>
</dbReference>
<dbReference type="InterPro" id="IPR006363">
    <property type="entry name" value="Cbl_synth_CobJ/CibH_dom"/>
</dbReference>
<dbReference type="Pfam" id="PF01077">
    <property type="entry name" value="NIR_SIR"/>
    <property type="match status" value="1"/>
</dbReference>
<evidence type="ECO:0000256" key="8">
    <source>
        <dbReference type="ARBA" id="ARBA00023004"/>
    </source>
</evidence>
<keyword evidence="8" id="KW-0408">Iron</keyword>
<feature type="domain" description="Tetrapyrrole methylase" evidence="11">
    <location>
        <begin position="4"/>
        <end position="214"/>
    </location>
</feature>
<evidence type="ECO:0000313" key="14">
    <source>
        <dbReference type="Proteomes" id="UP000007523"/>
    </source>
</evidence>
<gene>
    <name evidence="13" type="ORF">PM3016_6451</name>
</gene>
<dbReference type="KEGG" id="pmq:PM3016_6451"/>
<keyword evidence="14" id="KW-1185">Reference proteome</keyword>
<dbReference type="GO" id="GO:0046872">
    <property type="term" value="F:metal ion binding"/>
    <property type="evidence" value="ECO:0007669"/>
    <property type="project" value="UniProtKB-KW"/>
</dbReference>
<dbReference type="HOGENOM" id="CLU_024863_1_0_9"/>
<dbReference type="STRING" id="1116391.PM3016_6451"/>
<evidence type="ECO:0000256" key="6">
    <source>
        <dbReference type="ARBA" id="ARBA00022691"/>
    </source>
</evidence>
<dbReference type="InterPro" id="IPR045854">
    <property type="entry name" value="NO2/SO3_Rdtase_4Fe4S_sf"/>
</dbReference>
<sequence>MKGKLLIIGFGPGSFEHITQRAREAIQESDVVIGYNTYVDLIRGLLSDQQVVRTGMTEEVSRAQEAVRQAEAGLKVAVISSGDAGVYGMAGLVYEVLMERGWRKETGVEVEVIPGISAINSTASLLGAPVMHDACTISLSDHLTPWELIIRRVEAAAAADFVIALYNPRSGRRTRQIVETQKMLLKYRSPDTPVGIVKSAYRDRQEIEVTTLEAMLEHDIGMLTTVIIGNSTTVVYDGLMITPRGYQRKYTLGADVQPLRPHERLRQEAEPWSLEATAAGGTAAQQASERAWPVGDEDDGWEAEEAAGGTAAQQASERAWPVGDEDDGWEAEEAAGGAAQQASERAWPVGDEDDGWEADEAAGGTAAQQASERAWPVGDEDDGWEAEEAAGGAAHDAAVLRAAVRPAGGSAAPVGDSPAAAAAGVPASSAAVAVAEREAAPAAAGAAGPLALALEALGRVSGQGAAPAAAGAAAAARLFRQEAILEFAVSPGLAEKRITSAQMMLLAEVVGEKGSMEYTPHHQLLIRLKTADPDSVTKRLRAAGLLLAPVGDVVQLKACDFCNMDKGDSVPYLEQIHGKLGGMKVPKELKIGFNGCGMACYGAVKEDIGIVYRREKFDLFLGGKTVGRNAHPGVPVAEGIEPDRLIETIERIVRGYADKGHPNERFHKYFARVKEVEGFKYREPAAFEIENALCGD</sequence>
<evidence type="ECO:0000256" key="5">
    <source>
        <dbReference type="ARBA" id="ARBA00022679"/>
    </source>
</evidence>
<feature type="region of interest" description="Disordered" evidence="10">
    <location>
        <begin position="277"/>
        <end position="383"/>
    </location>
</feature>
<dbReference type="GO" id="GO:0051539">
    <property type="term" value="F:4 iron, 4 sulfur cluster binding"/>
    <property type="evidence" value="ECO:0007669"/>
    <property type="project" value="UniProtKB-KW"/>
</dbReference>
<dbReference type="Pfam" id="PF00590">
    <property type="entry name" value="TP_methylase"/>
    <property type="match status" value="1"/>
</dbReference>
<dbReference type="RefSeq" id="WP_014372191.1">
    <property type="nucleotide sequence ID" value="NC_016935.1"/>
</dbReference>
<dbReference type="Gene3D" id="3.40.1010.10">
    <property type="entry name" value="Cobalt-precorrin-4 Transmethylase, Domain 1"/>
    <property type="match status" value="1"/>
</dbReference>